<dbReference type="RefSeq" id="WP_127748103.1">
    <property type="nucleotide sequence ID" value="NZ_CP033219.1"/>
</dbReference>
<evidence type="ECO:0000313" key="2">
    <source>
        <dbReference type="Proteomes" id="UP000283063"/>
    </source>
</evidence>
<dbReference type="KEGG" id="sedi:EBB79_06335"/>
<protein>
    <recommendedName>
        <fullName evidence="3">VOC family protein</fullName>
    </recommendedName>
</protein>
<organism evidence="1 2">
    <name type="scientific">Parasedimentitalea marina</name>
    <dbReference type="NCBI Taxonomy" id="2483033"/>
    <lineage>
        <taxon>Bacteria</taxon>
        <taxon>Pseudomonadati</taxon>
        <taxon>Pseudomonadota</taxon>
        <taxon>Alphaproteobacteria</taxon>
        <taxon>Rhodobacterales</taxon>
        <taxon>Paracoccaceae</taxon>
        <taxon>Parasedimentitalea</taxon>
    </lineage>
</organism>
<keyword evidence="2" id="KW-1185">Reference proteome</keyword>
<dbReference type="Gene3D" id="3.10.180.10">
    <property type="entry name" value="2,3-Dihydroxybiphenyl 1,2-Dioxygenase, domain 1"/>
    <property type="match status" value="1"/>
</dbReference>
<dbReference type="SUPFAM" id="SSF54593">
    <property type="entry name" value="Glyoxalase/Bleomycin resistance protein/Dihydroxybiphenyl dioxygenase"/>
    <property type="match status" value="1"/>
</dbReference>
<dbReference type="OrthoDB" id="9792323at2"/>
<dbReference type="AlphaFoldDB" id="A0A3T0N0J5"/>
<dbReference type="EMBL" id="CP033219">
    <property type="protein sequence ID" value="AZV77546.1"/>
    <property type="molecule type" value="Genomic_DNA"/>
</dbReference>
<sequence>MPSPFVWFDNIGTKRNETTDFLGKTFGWSANDIGPMTFLTDEGELPFAATCDSMEGVSGWVPYIEVEDLELAVANAVTNGAKVIAENLIGPAGTATFMQDPGDAPLALWKRGEMAKP</sequence>
<reference evidence="1 2" key="1">
    <citation type="submission" date="2018-10" db="EMBL/GenBank/DDBJ databases">
        <title>Parasedimentitalea marina sp. nov., a psychrophilic bacterium isolated from deep seawater of the New Britain Trench.</title>
        <authorList>
            <person name="Cao J."/>
        </authorList>
    </citation>
    <scope>NUCLEOTIDE SEQUENCE [LARGE SCALE GENOMIC DNA]</scope>
    <source>
        <strain evidence="1 2">W43</strain>
    </source>
</reference>
<accession>A0A3T0N0J5</accession>
<name>A0A3T0N0J5_9RHOB</name>
<gene>
    <name evidence="1" type="ORF">EBB79_06335</name>
</gene>
<evidence type="ECO:0008006" key="3">
    <source>
        <dbReference type="Google" id="ProtNLM"/>
    </source>
</evidence>
<proteinExistence type="predicted"/>
<dbReference type="Proteomes" id="UP000283063">
    <property type="component" value="Chromosome"/>
</dbReference>
<dbReference type="InterPro" id="IPR029068">
    <property type="entry name" value="Glyas_Bleomycin-R_OHBP_Dase"/>
</dbReference>
<evidence type="ECO:0000313" key="1">
    <source>
        <dbReference type="EMBL" id="AZV77546.1"/>
    </source>
</evidence>